<proteinExistence type="predicted"/>
<evidence type="ECO:0000313" key="3">
    <source>
        <dbReference type="Proteomes" id="UP001153737"/>
    </source>
</evidence>
<dbReference type="PANTHER" id="PTHR31206:SF1">
    <property type="entry name" value="LP10445P"/>
    <property type="match status" value="1"/>
</dbReference>
<dbReference type="AlphaFoldDB" id="A0A9P0GS37"/>
<dbReference type="OrthoDB" id="45963at2759"/>
<gene>
    <name evidence="2" type="ORF">PHAECO_LOCUS10543</name>
</gene>
<feature type="region of interest" description="Disordered" evidence="1">
    <location>
        <begin position="115"/>
        <end position="148"/>
    </location>
</feature>
<dbReference type="EMBL" id="OU896712">
    <property type="protein sequence ID" value="CAH1173983.1"/>
    <property type="molecule type" value="Genomic_DNA"/>
</dbReference>
<feature type="compositionally biased region" description="Basic and acidic residues" evidence="1">
    <location>
        <begin position="139"/>
        <end position="148"/>
    </location>
</feature>
<keyword evidence="3" id="KW-1185">Reference proteome</keyword>
<organism evidence="2 3">
    <name type="scientific">Phaedon cochleariae</name>
    <name type="common">Mustard beetle</name>
    <dbReference type="NCBI Taxonomy" id="80249"/>
    <lineage>
        <taxon>Eukaryota</taxon>
        <taxon>Metazoa</taxon>
        <taxon>Ecdysozoa</taxon>
        <taxon>Arthropoda</taxon>
        <taxon>Hexapoda</taxon>
        <taxon>Insecta</taxon>
        <taxon>Pterygota</taxon>
        <taxon>Neoptera</taxon>
        <taxon>Endopterygota</taxon>
        <taxon>Coleoptera</taxon>
        <taxon>Polyphaga</taxon>
        <taxon>Cucujiformia</taxon>
        <taxon>Chrysomeloidea</taxon>
        <taxon>Chrysomelidae</taxon>
        <taxon>Chrysomelinae</taxon>
        <taxon>Chrysomelini</taxon>
        <taxon>Phaedon</taxon>
    </lineage>
</organism>
<evidence type="ECO:0000256" key="1">
    <source>
        <dbReference type="SAM" id="MobiDB-lite"/>
    </source>
</evidence>
<reference evidence="2" key="1">
    <citation type="submission" date="2022-01" db="EMBL/GenBank/DDBJ databases">
        <authorList>
            <person name="King R."/>
        </authorList>
    </citation>
    <scope>NUCLEOTIDE SEQUENCE</scope>
</reference>
<sequence>MKMVLVRPENTQNSNAIEGQHAAVKVKTPKRVLHFCDGTLEEYSTDEEDYTPKQDSVVDPATLTWGPWLSYKAWSAGSSTLSVMDTVGEFMASLFGITTPRYYFELEEYKRREEMRLKQQDEEQGWSKPSSASVPLKDMSGKNRPVDV</sequence>
<reference evidence="2" key="2">
    <citation type="submission" date="2022-10" db="EMBL/GenBank/DDBJ databases">
        <authorList>
            <consortium name="ENA_rothamsted_submissions"/>
            <consortium name="culmorum"/>
            <person name="King R."/>
        </authorList>
    </citation>
    <scope>NUCLEOTIDE SEQUENCE</scope>
</reference>
<evidence type="ECO:0008006" key="4">
    <source>
        <dbReference type="Google" id="ProtNLM"/>
    </source>
</evidence>
<protein>
    <recommendedName>
        <fullName evidence="4">Protein FAM177A1</fullName>
    </recommendedName>
</protein>
<accession>A0A9P0GS37</accession>
<dbReference type="Proteomes" id="UP001153737">
    <property type="component" value="Chromosome 6"/>
</dbReference>
<name>A0A9P0GS37_PHACE</name>
<evidence type="ECO:0000313" key="2">
    <source>
        <dbReference type="EMBL" id="CAH1173983.1"/>
    </source>
</evidence>
<dbReference type="PANTHER" id="PTHR31206">
    <property type="entry name" value="LP10445P"/>
    <property type="match status" value="1"/>
</dbReference>
<dbReference type="Pfam" id="PF14774">
    <property type="entry name" value="FAM177"/>
    <property type="match status" value="1"/>
</dbReference>
<dbReference type="InterPro" id="IPR028260">
    <property type="entry name" value="FAM177"/>
</dbReference>